<dbReference type="EMBL" id="BMPI01000033">
    <property type="protein sequence ID" value="GGM51039.1"/>
    <property type="molecule type" value="Genomic_DNA"/>
</dbReference>
<dbReference type="Pfam" id="PF04655">
    <property type="entry name" value="APH_6_hur"/>
    <property type="match status" value="1"/>
</dbReference>
<reference evidence="1" key="1">
    <citation type="journal article" date="2014" name="Int. J. Syst. Evol. Microbiol.">
        <title>Complete genome sequence of Corynebacterium casei LMG S-19264T (=DSM 44701T), isolated from a smear-ripened cheese.</title>
        <authorList>
            <consortium name="US DOE Joint Genome Institute (JGI-PGF)"/>
            <person name="Walter F."/>
            <person name="Albersmeier A."/>
            <person name="Kalinowski J."/>
            <person name="Ruckert C."/>
        </authorList>
    </citation>
    <scope>NUCLEOTIDE SEQUENCE</scope>
    <source>
        <strain evidence="1">JCM 19831</strain>
    </source>
</reference>
<dbReference type="GO" id="GO:0019748">
    <property type="term" value="P:secondary metabolic process"/>
    <property type="evidence" value="ECO:0007669"/>
    <property type="project" value="InterPro"/>
</dbReference>
<dbReference type="RefSeq" id="WP_190253415.1">
    <property type="nucleotide sequence ID" value="NZ_BMPI01000033.1"/>
</dbReference>
<sequence>MVDWPEVPEDVVVGVERRWPERARRWADAAPIELREICDMYDAKPRTVMRARYGFVVAADSPNGGLVIRSSPDPDAWTQADVAIALADLGVAPAIHETIVSITSLWTVMEELRPGTPLALTDRSTVDLDALAAPFAAMRNQLAPKPGMPSVFDWLRNRLEDDNLTELPVWREPAPIEERRDALRILDELVRDAEPALCHGDASTWNVLTSDAAGWKLVDPRGVSGEVAYDLAVVSLKLRSELSPATAGQQLAAAAGVDRDRVLAWIDTAEAARV</sequence>
<comment type="caution">
    <text evidence="1">The sequence shown here is derived from an EMBL/GenBank/DDBJ whole genome shotgun (WGS) entry which is preliminary data.</text>
</comment>
<accession>A0A917X191</accession>
<reference evidence="1" key="2">
    <citation type="submission" date="2020-09" db="EMBL/GenBank/DDBJ databases">
        <authorList>
            <person name="Sun Q."/>
            <person name="Ohkuma M."/>
        </authorList>
    </citation>
    <scope>NUCLEOTIDE SEQUENCE</scope>
    <source>
        <strain evidence="1">JCM 19831</strain>
    </source>
</reference>
<organism evidence="1 2">
    <name type="scientific">Dactylosporangium sucinum</name>
    <dbReference type="NCBI Taxonomy" id="1424081"/>
    <lineage>
        <taxon>Bacteria</taxon>
        <taxon>Bacillati</taxon>
        <taxon>Actinomycetota</taxon>
        <taxon>Actinomycetes</taxon>
        <taxon>Micromonosporales</taxon>
        <taxon>Micromonosporaceae</taxon>
        <taxon>Dactylosporangium</taxon>
    </lineage>
</organism>
<dbReference type="SUPFAM" id="SSF56112">
    <property type="entry name" value="Protein kinase-like (PK-like)"/>
    <property type="match status" value="1"/>
</dbReference>
<gene>
    <name evidence="1" type="ORF">GCM10007977_061050</name>
</gene>
<dbReference type="InterPro" id="IPR011009">
    <property type="entry name" value="Kinase-like_dom_sf"/>
</dbReference>
<keyword evidence="2" id="KW-1185">Reference proteome</keyword>
<evidence type="ECO:0000313" key="2">
    <source>
        <dbReference type="Proteomes" id="UP000642070"/>
    </source>
</evidence>
<dbReference type="GO" id="GO:0016773">
    <property type="term" value="F:phosphotransferase activity, alcohol group as acceptor"/>
    <property type="evidence" value="ECO:0007669"/>
    <property type="project" value="InterPro"/>
</dbReference>
<dbReference type="Proteomes" id="UP000642070">
    <property type="component" value="Unassembled WGS sequence"/>
</dbReference>
<dbReference type="AlphaFoldDB" id="A0A917X191"/>
<proteinExistence type="predicted"/>
<dbReference type="InterPro" id="IPR006748">
    <property type="entry name" value="NH2Glyco/OHUrea_AB-resist_kin"/>
</dbReference>
<evidence type="ECO:0008006" key="3">
    <source>
        <dbReference type="Google" id="ProtNLM"/>
    </source>
</evidence>
<protein>
    <recommendedName>
        <fullName evidence="3">Streptomycin 6-kinase</fullName>
    </recommendedName>
</protein>
<evidence type="ECO:0000313" key="1">
    <source>
        <dbReference type="EMBL" id="GGM51039.1"/>
    </source>
</evidence>
<name>A0A917X191_9ACTN</name>